<comment type="caution">
    <text evidence="2">The sequence shown here is derived from an EMBL/GenBank/DDBJ whole genome shotgun (WGS) entry which is preliminary data.</text>
</comment>
<evidence type="ECO:0000313" key="3">
    <source>
        <dbReference type="Proteomes" id="UP000486351"/>
    </source>
</evidence>
<feature type="region of interest" description="Disordered" evidence="1">
    <location>
        <begin position="58"/>
        <end position="80"/>
    </location>
</feature>
<sequence length="80" mass="8783">MLPRRVAADCWRRSSPRHCRRKPRACSRDTIAIAIVDAIGGHMALECPLVRSRDQSLASRNAKAKAGSGTCCPTPEPELR</sequence>
<dbReference type="EMBL" id="QXFY01000322">
    <property type="protein sequence ID" value="KAE9347985.1"/>
    <property type="molecule type" value="Genomic_DNA"/>
</dbReference>
<organism evidence="2 3">
    <name type="scientific">Phytophthora fragariae</name>
    <dbReference type="NCBI Taxonomy" id="53985"/>
    <lineage>
        <taxon>Eukaryota</taxon>
        <taxon>Sar</taxon>
        <taxon>Stramenopiles</taxon>
        <taxon>Oomycota</taxon>
        <taxon>Peronosporomycetes</taxon>
        <taxon>Peronosporales</taxon>
        <taxon>Peronosporaceae</taxon>
        <taxon>Phytophthora</taxon>
    </lineage>
</organism>
<evidence type="ECO:0000313" key="2">
    <source>
        <dbReference type="EMBL" id="KAE9347985.1"/>
    </source>
</evidence>
<reference evidence="2 3" key="1">
    <citation type="submission" date="2018-09" db="EMBL/GenBank/DDBJ databases">
        <title>Genomic investigation of the strawberry pathogen Phytophthora fragariae indicates pathogenicity is determined by transcriptional variation in three key races.</title>
        <authorList>
            <person name="Adams T.M."/>
            <person name="Armitage A.D."/>
            <person name="Sobczyk M.K."/>
            <person name="Bates H.J."/>
            <person name="Dunwell J.M."/>
            <person name="Nellist C.F."/>
            <person name="Harrison R.J."/>
        </authorList>
    </citation>
    <scope>NUCLEOTIDE SEQUENCE [LARGE SCALE GENOMIC DNA]</scope>
    <source>
        <strain evidence="2 3">NOV-77</strain>
    </source>
</reference>
<accession>A0A6G0S2C0</accession>
<dbReference type="Proteomes" id="UP000486351">
    <property type="component" value="Unassembled WGS sequence"/>
</dbReference>
<proteinExistence type="predicted"/>
<protein>
    <submittedName>
        <fullName evidence="2">Uncharacterized protein</fullName>
    </submittedName>
</protein>
<evidence type="ECO:0000256" key="1">
    <source>
        <dbReference type="SAM" id="MobiDB-lite"/>
    </source>
</evidence>
<dbReference type="AlphaFoldDB" id="A0A6G0S2C0"/>
<gene>
    <name evidence="2" type="ORF">PF008_g7568</name>
</gene>
<name>A0A6G0S2C0_9STRA</name>